<dbReference type="InterPro" id="IPR016032">
    <property type="entry name" value="Sig_transdc_resp-reg_C-effctor"/>
</dbReference>
<dbReference type="PROSITE" id="PS00622">
    <property type="entry name" value="HTH_LUXR_1"/>
    <property type="match status" value="1"/>
</dbReference>
<evidence type="ECO:0000259" key="4">
    <source>
        <dbReference type="PROSITE" id="PS50043"/>
    </source>
</evidence>
<reference evidence="5 6" key="1">
    <citation type="submission" date="2020-04" db="EMBL/GenBank/DDBJ databases">
        <authorList>
            <person name="Liu S."/>
        </authorList>
    </citation>
    <scope>NUCLEOTIDE SEQUENCE [LARGE SCALE GENOMIC DNA]</scope>
    <source>
        <strain evidence="5 6">CGMCC 1.15091</strain>
    </source>
</reference>
<gene>
    <name evidence="5" type="ORF">HER39_06445</name>
</gene>
<feature type="domain" description="HTH luxR-type" evidence="4">
    <location>
        <begin position="51"/>
        <end position="116"/>
    </location>
</feature>
<keyword evidence="6" id="KW-1185">Reference proteome</keyword>
<evidence type="ECO:0000256" key="3">
    <source>
        <dbReference type="ARBA" id="ARBA00023163"/>
    </source>
</evidence>
<dbReference type="EMBL" id="JAAZSR010000071">
    <property type="protein sequence ID" value="NKX50213.1"/>
    <property type="molecule type" value="Genomic_DNA"/>
</dbReference>
<dbReference type="InterPro" id="IPR000792">
    <property type="entry name" value="Tscrpt_reg_LuxR_C"/>
</dbReference>
<dbReference type="Pfam" id="PF00196">
    <property type="entry name" value="GerE"/>
    <property type="match status" value="1"/>
</dbReference>
<evidence type="ECO:0000256" key="2">
    <source>
        <dbReference type="ARBA" id="ARBA00023125"/>
    </source>
</evidence>
<keyword evidence="2" id="KW-0238">DNA-binding</keyword>
<dbReference type="InterPro" id="IPR036388">
    <property type="entry name" value="WH-like_DNA-bd_sf"/>
</dbReference>
<dbReference type="SMART" id="SM00421">
    <property type="entry name" value="HTH_LUXR"/>
    <property type="match status" value="1"/>
</dbReference>
<protein>
    <submittedName>
        <fullName evidence="5">Response regulator transcription factor</fullName>
    </submittedName>
</protein>
<dbReference type="PROSITE" id="PS50043">
    <property type="entry name" value="HTH_LUXR_2"/>
    <property type="match status" value="1"/>
</dbReference>
<proteinExistence type="predicted"/>
<keyword evidence="1" id="KW-0805">Transcription regulation</keyword>
<dbReference type="PANTHER" id="PTHR44688:SF16">
    <property type="entry name" value="DNA-BINDING TRANSCRIPTIONAL ACTIVATOR DEVR_DOSR"/>
    <property type="match status" value="1"/>
</dbReference>
<evidence type="ECO:0000313" key="6">
    <source>
        <dbReference type="Proteomes" id="UP000523795"/>
    </source>
</evidence>
<dbReference type="Proteomes" id="UP000523795">
    <property type="component" value="Unassembled WGS sequence"/>
</dbReference>
<sequence>MLACALATCEPGAAAAEARAALAAFEQLGARSDADAAASLLRRLGHRGRPAKRRPGPLTTREDEVFRLIAEGLTNEEIARRLFISKRTVEHHVGSILAKLGAATRGAVQARAAQSGQPGSPGLLHA</sequence>
<dbReference type="PRINTS" id="PR00038">
    <property type="entry name" value="HTHLUXR"/>
</dbReference>
<name>A0ABX1JLN6_9MICC</name>
<dbReference type="PANTHER" id="PTHR44688">
    <property type="entry name" value="DNA-BINDING TRANSCRIPTIONAL ACTIVATOR DEVR_DOSR"/>
    <property type="match status" value="1"/>
</dbReference>
<dbReference type="Gene3D" id="1.10.10.10">
    <property type="entry name" value="Winged helix-like DNA-binding domain superfamily/Winged helix DNA-binding domain"/>
    <property type="match status" value="1"/>
</dbReference>
<organism evidence="5 6">
    <name type="scientific">Arthrobacter deserti</name>
    <dbReference type="NCBI Taxonomy" id="1742687"/>
    <lineage>
        <taxon>Bacteria</taxon>
        <taxon>Bacillati</taxon>
        <taxon>Actinomycetota</taxon>
        <taxon>Actinomycetes</taxon>
        <taxon>Micrococcales</taxon>
        <taxon>Micrococcaceae</taxon>
        <taxon>Arthrobacter</taxon>
    </lineage>
</organism>
<dbReference type="CDD" id="cd06170">
    <property type="entry name" value="LuxR_C_like"/>
    <property type="match status" value="1"/>
</dbReference>
<accession>A0ABX1JLN6</accession>
<evidence type="ECO:0000313" key="5">
    <source>
        <dbReference type="EMBL" id="NKX50213.1"/>
    </source>
</evidence>
<evidence type="ECO:0000256" key="1">
    <source>
        <dbReference type="ARBA" id="ARBA00023015"/>
    </source>
</evidence>
<comment type="caution">
    <text evidence="5">The sequence shown here is derived from an EMBL/GenBank/DDBJ whole genome shotgun (WGS) entry which is preliminary data.</text>
</comment>
<dbReference type="SUPFAM" id="SSF46894">
    <property type="entry name" value="C-terminal effector domain of the bipartite response regulators"/>
    <property type="match status" value="1"/>
</dbReference>
<keyword evidence="3" id="KW-0804">Transcription</keyword>